<organism evidence="1 2">
    <name type="scientific">Cetraspora pellucida</name>
    <dbReference type="NCBI Taxonomy" id="1433469"/>
    <lineage>
        <taxon>Eukaryota</taxon>
        <taxon>Fungi</taxon>
        <taxon>Fungi incertae sedis</taxon>
        <taxon>Mucoromycota</taxon>
        <taxon>Glomeromycotina</taxon>
        <taxon>Glomeromycetes</taxon>
        <taxon>Diversisporales</taxon>
        <taxon>Gigasporaceae</taxon>
        <taxon>Cetraspora</taxon>
    </lineage>
</organism>
<protein>
    <submittedName>
        <fullName evidence="1">6211_t:CDS:1</fullName>
    </submittedName>
</protein>
<gene>
    <name evidence="1" type="ORF">CPELLU_LOCUS21590</name>
</gene>
<reference evidence="1" key="1">
    <citation type="submission" date="2021-06" db="EMBL/GenBank/DDBJ databases">
        <authorList>
            <person name="Kallberg Y."/>
            <person name="Tangrot J."/>
            <person name="Rosling A."/>
        </authorList>
    </citation>
    <scope>NUCLEOTIDE SEQUENCE</scope>
    <source>
        <strain evidence="1">FL966</strain>
    </source>
</reference>
<dbReference type="EMBL" id="CAJVQA010082064">
    <property type="protein sequence ID" value="CAG8837648.1"/>
    <property type="molecule type" value="Genomic_DNA"/>
</dbReference>
<sequence length="39" mass="4466">LSYEMFAQLGDKGKATPTKSEQKAEYIQCMNLETEIIQK</sequence>
<evidence type="ECO:0000313" key="2">
    <source>
        <dbReference type="Proteomes" id="UP000789759"/>
    </source>
</evidence>
<dbReference type="AlphaFoldDB" id="A0A9N9KM65"/>
<evidence type="ECO:0000313" key="1">
    <source>
        <dbReference type="EMBL" id="CAG8837648.1"/>
    </source>
</evidence>
<accession>A0A9N9KM65</accession>
<dbReference type="Proteomes" id="UP000789759">
    <property type="component" value="Unassembled WGS sequence"/>
</dbReference>
<feature type="non-terminal residue" evidence="1">
    <location>
        <position position="1"/>
    </location>
</feature>
<comment type="caution">
    <text evidence="1">The sequence shown here is derived from an EMBL/GenBank/DDBJ whole genome shotgun (WGS) entry which is preliminary data.</text>
</comment>
<keyword evidence="2" id="KW-1185">Reference proteome</keyword>
<feature type="non-terminal residue" evidence="1">
    <location>
        <position position="39"/>
    </location>
</feature>
<name>A0A9N9KM65_9GLOM</name>
<proteinExistence type="predicted"/>